<evidence type="ECO:0000313" key="1">
    <source>
        <dbReference type="EMBL" id="EST12527.1"/>
    </source>
</evidence>
<dbReference type="Proteomes" id="UP000018296">
    <property type="component" value="Unassembled WGS sequence"/>
</dbReference>
<dbReference type="InterPro" id="IPR035903">
    <property type="entry name" value="HesB-like_dom_sf"/>
</dbReference>
<proteinExistence type="predicted"/>
<gene>
    <name evidence="1" type="ORF">P343_05065</name>
</gene>
<dbReference type="STRING" id="1395513.P343_05065"/>
<reference evidence="1 2" key="1">
    <citation type="journal article" date="2013" name="Genome Announc.">
        <title>Genome Sequence of Sporolactobacillus laevolacticus DSM442, an Efficient Polymer-Grade D-Lactate Producer from Agricultural Waste Cottonseed as a Nitrogen Source.</title>
        <authorList>
            <person name="Wang H."/>
            <person name="Wang L."/>
            <person name="Ju J."/>
            <person name="Yu B."/>
            <person name="Ma Y."/>
        </authorList>
    </citation>
    <scope>NUCLEOTIDE SEQUENCE [LARGE SCALE GENOMIC DNA]</scope>
    <source>
        <strain evidence="1 2">DSM 442</strain>
    </source>
</reference>
<sequence>MMNISDDAKEILLKSMKENDCNCIRVTFEPSGCCGSSISFALDKLVNGDQQVKINDLAIVMDEQAQNQTASLTINAENGELVVDGGDHGCGCGSSGCC</sequence>
<dbReference type="Gene3D" id="2.60.300.12">
    <property type="entry name" value="HesB-like domain"/>
    <property type="match status" value="1"/>
</dbReference>
<dbReference type="OrthoDB" id="2990435at2"/>
<organism evidence="1 2">
    <name type="scientific">Sporolactobacillus laevolacticus DSM 442</name>
    <dbReference type="NCBI Taxonomy" id="1395513"/>
    <lineage>
        <taxon>Bacteria</taxon>
        <taxon>Bacillati</taxon>
        <taxon>Bacillota</taxon>
        <taxon>Bacilli</taxon>
        <taxon>Bacillales</taxon>
        <taxon>Sporolactobacillaceae</taxon>
        <taxon>Sporolactobacillus</taxon>
    </lineage>
</organism>
<dbReference type="SUPFAM" id="SSF89360">
    <property type="entry name" value="HesB-like domain"/>
    <property type="match status" value="1"/>
</dbReference>
<protein>
    <submittedName>
        <fullName evidence="1">Adhesin</fullName>
    </submittedName>
</protein>
<comment type="caution">
    <text evidence="1">The sequence shown here is derived from an EMBL/GenBank/DDBJ whole genome shotgun (WGS) entry which is preliminary data.</text>
</comment>
<accession>V6IYK9</accession>
<dbReference type="AlphaFoldDB" id="V6IYK9"/>
<evidence type="ECO:0000313" key="2">
    <source>
        <dbReference type="Proteomes" id="UP000018296"/>
    </source>
</evidence>
<name>V6IYK9_9BACL</name>
<dbReference type="EMBL" id="AWTC01000004">
    <property type="protein sequence ID" value="EST12527.1"/>
    <property type="molecule type" value="Genomic_DNA"/>
</dbReference>
<dbReference type="PATRIC" id="fig|1395513.3.peg.1034"/>
<keyword evidence="2" id="KW-1185">Reference proteome</keyword>